<dbReference type="AlphaFoldDB" id="A0A4Y2DNB9"/>
<protein>
    <submittedName>
        <fullName evidence="1">Uncharacterized protein</fullName>
    </submittedName>
</protein>
<dbReference type="Proteomes" id="UP000499080">
    <property type="component" value="Unassembled WGS sequence"/>
</dbReference>
<reference evidence="1 2" key="1">
    <citation type="journal article" date="2019" name="Sci. Rep.">
        <title>Orb-weaving spider Araneus ventricosus genome elucidates the spidroin gene catalogue.</title>
        <authorList>
            <person name="Kono N."/>
            <person name="Nakamura H."/>
            <person name="Ohtoshi R."/>
            <person name="Moran D.A.P."/>
            <person name="Shinohara A."/>
            <person name="Yoshida Y."/>
            <person name="Fujiwara M."/>
            <person name="Mori M."/>
            <person name="Tomita M."/>
            <person name="Arakawa K."/>
        </authorList>
    </citation>
    <scope>NUCLEOTIDE SEQUENCE [LARGE SCALE GENOMIC DNA]</scope>
</reference>
<name>A0A4Y2DNB9_ARAVE</name>
<dbReference type="EMBL" id="BGPR01000392">
    <property type="protein sequence ID" value="GBM17679.1"/>
    <property type="molecule type" value="Genomic_DNA"/>
</dbReference>
<evidence type="ECO:0000313" key="1">
    <source>
        <dbReference type="EMBL" id="GBM17679.1"/>
    </source>
</evidence>
<keyword evidence="2" id="KW-1185">Reference proteome</keyword>
<accession>A0A4Y2DNB9</accession>
<organism evidence="1 2">
    <name type="scientific">Araneus ventricosus</name>
    <name type="common">Orbweaver spider</name>
    <name type="synonym">Epeira ventricosa</name>
    <dbReference type="NCBI Taxonomy" id="182803"/>
    <lineage>
        <taxon>Eukaryota</taxon>
        <taxon>Metazoa</taxon>
        <taxon>Ecdysozoa</taxon>
        <taxon>Arthropoda</taxon>
        <taxon>Chelicerata</taxon>
        <taxon>Arachnida</taxon>
        <taxon>Araneae</taxon>
        <taxon>Araneomorphae</taxon>
        <taxon>Entelegynae</taxon>
        <taxon>Araneoidea</taxon>
        <taxon>Araneidae</taxon>
        <taxon>Araneus</taxon>
    </lineage>
</organism>
<sequence>MVKCCVKYPSREADLQASIAGYHRAYFDELVNSVIPREPTKVTYNLPLNSRTTAAFVIKGVLIISRCSQVVRRYALRTLTSFRAHRSNSYRVFALTISFGGSD</sequence>
<comment type="caution">
    <text evidence="1">The sequence shown here is derived from an EMBL/GenBank/DDBJ whole genome shotgun (WGS) entry which is preliminary data.</text>
</comment>
<evidence type="ECO:0000313" key="2">
    <source>
        <dbReference type="Proteomes" id="UP000499080"/>
    </source>
</evidence>
<proteinExistence type="predicted"/>
<gene>
    <name evidence="1" type="ORF">AVEN_202838_1</name>
</gene>